<feature type="domain" description="RCC1-like" evidence="4">
    <location>
        <begin position="41"/>
        <end position="448"/>
    </location>
</feature>
<dbReference type="InterPro" id="IPR009091">
    <property type="entry name" value="RCC1/BLIP-II"/>
</dbReference>
<dbReference type="GO" id="GO:0005085">
    <property type="term" value="F:guanyl-nucleotide exchange factor activity"/>
    <property type="evidence" value="ECO:0007669"/>
    <property type="project" value="TreeGrafter"/>
</dbReference>
<dbReference type="PANTHER" id="PTHR45982:SF1">
    <property type="entry name" value="REGULATOR OF CHROMOSOME CONDENSATION"/>
    <property type="match status" value="1"/>
</dbReference>
<dbReference type="VEuPathDB" id="VectorBase:ASTEI10232"/>
<feature type="region of interest" description="Disordered" evidence="3">
    <location>
        <begin position="462"/>
        <end position="553"/>
    </location>
</feature>
<dbReference type="EnsemblMetazoa" id="ASTEI10232-RA">
    <property type="protein sequence ID" value="ASTEI10232-PA"/>
    <property type="gene ID" value="ASTEI10232"/>
</dbReference>
<organism evidence="5 6">
    <name type="scientific">Anopheles stephensi</name>
    <name type="common">Indo-Pakistan malaria mosquito</name>
    <dbReference type="NCBI Taxonomy" id="30069"/>
    <lineage>
        <taxon>Eukaryota</taxon>
        <taxon>Metazoa</taxon>
        <taxon>Ecdysozoa</taxon>
        <taxon>Arthropoda</taxon>
        <taxon>Hexapoda</taxon>
        <taxon>Insecta</taxon>
        <taxon>Pterygota</taxon>
        <taxon>Neoptera</taxon>
        <taxon>Endopterygota</taxon>
        <taxon>Diptera</taxon>
        <taxon>Nematocera</taxon>
        <taxon>Culicoidea</taxon>
        <taxon>Culicidae</taxon>
        <taxon>Anophelinae</taxon>
        <taxon>Anopheles</taxon>
    </lineage>
</organism>
<evidence type="ECO:0000313" key="6">
    <source>
        <dbReference type="Proteomes" id="UP000076408"/>
    </source>
</evidence>
<dbReference type="VEuPathDB" id="VectorBase:ASTEI20_040370"/>
<keyword evidence="1" id="KW-0344">Guanine-nucleotide releasing factor</keyword>
<dbReference type="AlphaFoldDB" id="A0A182YP46"/>
<dbReference type="VEuPathDB" id="VectorBase:ASTE005340"/>
<evidence type="ECO:0000259" key="4">
    <source>
        <dbReference type="Pfam" id="PF25390"/>
    </source>
</evidence>
<dbReference type="PANTHER" id="PTHR45982">
    <property type="entry name" value="REGULATOR OF CHROMOSOME CONDENSATION"/>
    <property type="match status" value="1"/>
</dbReference>
<protein>
    <recommendedName>
        <fullName evidence="4">RCC1-like domain-containing protein</fullName>
    </recommendedName>
</protein>
<evidence type="ECO:0000313" key="5">
    <source>
        <dbReference type="EnsemblMetazoa" id="ASTEI10232-PA"/>
    </source>
</evidence>
<dbReference type="PROSITE" id="PS00626">
    <property type="entry name" value="RCC1_2"/>
    <property type="match status" value="3"/>
</dbReference>
<feature type="compositionally biased region" description="Polar residues" evidence="3">
    <location>
        <begin position="509"/>
        <end position="518"/>
    </location>
</feature>
<dbReference type="Pfam" id="PF25390">
    <property type="entry name" value="WD40_RLD"/>
    <property type="match status" value="1"/>
</dbReference>
<name>A0A182YP46_ANOST</name>
<proteinExistence type="predicted"/>
<sequence length="553" mass="58422">MGRGRPKKEAPAEGDGPAAKMQRTKRLEIPLTTLPKLSGNVLACGQGEMGQLGMGEDVMEKTRPAIVEGLSDVVQISAGGMHNLCLTRHGTVYSFGCNDEGALGRDTSQEGSEFEPKLIELPGLCVKISAGDSHSACLLNDGRVFAWGSFRIDPVPKSDRAVGTGSGGVLPCRLLMHRFYFTRIRTETWALRSRATKRLPIEVLPGNRWVDIASGCDHLVLLSDIGHIYTVGCAEQGQLGRVSIRAASGESRRGKTQLLQPGIVTRRGKIIVADAIWATTYCTFYKDYQTGRIFAFGLNNYCQLGIPNPSENVVKPVFVPEPTSFDEVLQIAGGQHHTLVLRTDHKVYAIGRKEYGRLGLGDDVTDDAKTLQPVAVLGDKKVVSVCCGESTSFAITDKGELYAWGMGSSLQLGTGLETDESKPVLIASKQVAGKVILKASSGGQHSLFLVQETPTVTEKVPTKVTAAKKAKSESATTTETAANGVAKHSETANGDEPATATTTSSASTGDSEPTTNGVDTDVPPGGGAAATSAGKEKSAPAKGGGGGRKRKIQ</sequence>
<accession>A0A182YP46</accession>
<evidence type="ECO:0000256" key="3">
    <source>
        <dbReference type="SAM" id="MobiDB-lite"/>
    </source>
</evidence>
<dbReference type="Proteomes" id="UP000076408">
    <property type="component" value="Unassembled WGS sequence"/>
</dbReference>
<reference evidence="5" key="2">
    <citation type="submission" date="2020-05" db="UniProtKB">
        <authorList>
            <consortium name="EnsemblMetazoa"/>
        </authorList>
    </citation>
    <scope>IDENTIFICATION</scope>
    <source>
        <strain evidence="5">Indian</strain>
    </source>
</reference>
<dbReference type="STRING" id="30069.A0A182YP46"/>
<dbReference type="PROSITE" id="PS50012">
    <property type="entry name" value="RCC1_3"/>
    <property type="match status" value="5"/>
</dbReference>
<dbReference type="PROSITE" id="PS00625">
    <property type="entry name" value="RCC1_1"/>
    <property type="match status" value="1"/>
</dbReference>
<keyword evidence="6" id="KW-1185">Reference proteome</keyword>
<keyword evidence="2" id="KW-0677">Repeat</keyword>
<feature type="region of interest" description="Disordered" evidence="3">
    <location>
        <begin position="1"/>
        <end position="23"/>
    </location>
</feature>
<dbReference type="InterPro" id="IPR000408">
    <property type="entry name" value="Reg_chr_condens"/>
</dbReference>
<evidence type="ECO:0000256" key="2">
    <source>
        <dbReference type="ARBA" id="ARBA00022737"/>
    </source>
</evidence>
<dbReference type="InterPro" id="IPR058923">
    <property type="entry name" value="RCC1-like_dom"/>
</dbReference>
<feature type="compositionally biased region" description="Low complexity" evidence="3">
    <location>
        <begin position="462"/>
        <end position="482"/>
    </location>
</feature>
<dbReference type="Gene3D" id="2.130.10.30">
    <property type="entry name" value="Regulator of chromosome condensation 1/beta-lactamase-inhibitor protein II"/>
    <property type="match status" value="1"/>
</dbReference>
<evidence type="ECO:0000256" key="1">
    <source>
        <dbReference type="ARBA" id="ARBA00022658"/>
    </source>
</evidence>
<dbReference type="InterPro" id="IPR051553">
    <property type="entry name" value="Ran_GTPase-activating"/>
</dbReference>
<feature type="compositionally biased region" description="Low complexity" evidence="3">
    <location>
        <begin position="498"/>
        <end position="508"/>
    </location>
</feature>
<reference evidence="6" key="1">
    <citation type="journal article" date="2014" name="Genome Biol.">
        <title>Genome analysis of a major urban malaria vector mosquito, Anopheles stephensi.</title>
        <authorList>
            <person name="Jiang X."/>
            <person name="Peery A."/>
            <person name="Hall A.B."/>
            <person name="Sharma A."/>
            <person name="Chen X.G."/>
            <person name="Waterhouse R.M."/>
            <person name="Komissarov A."/>
            <person name="Riehle M.M."/>
            <person name="Shouche Y."/>
            <person name="Sharakhova M.V."/>
            <person name="Lawson D."/>
            <person name="Pakpour N."/>
            <person name="Arensburger P."/>
            <person name="Davidson V.L."/>
            <person name="Eiglmeier K."/>
            <person name="Emrich S."/>
            <person name="George P."/>
            <person name="Kennedy R.C."/>
            <person name="Mane S.P."/>
            <person name="Maslen G."/>
            <person name="Oringanje C."/>
            <person name="Qi Y."/>
            <person name="Settlage R."/>
            <person name="Tojo M."/>
            <person name="Tubio J.M."/>
            <person name="Unger M.F."/>
            <person name="Wang B."/>
            <person name="Vernick K.D."/>
            <person name="Ribeiro J.M."/>
            <person name="James A.A."/>
            <person name="Michel K."/>
            <person name="Riehle M.A."/>
            <person name="Luckhart S."/>
            <person name="Sharakhov I.V."/>
            <person name="Tu Z."/>
        </authorList>
    </citation>
    <scope>NUCLEOTIDE SEQUENCE [LARGE SCALE GENOMIC DNA]</scope>
    <source>
        <strain evidence="6">Indian</strain>
    </source>
</reference>
<dbReference type="PRINTS" id="PR00633">
    <property type="entry name" value="RCCNDNSATION"/>
</dbReference>
<dbReference type="OMA" id="RPAKLTY"/>
<dbReference type="GO" id="GO:0005737">
    <property type="term" value="C:cytoplasm"/>
    <property type="evidence" value="ECO:0007669"/>
    <property type="project" value="TreeGrafter"/>
</dbReference>
<dbReference type="SUPFAM" id="SSF50985">
    <property type="entry name" value="RCC1/BLIP-II"/>
    <property type="match status" value="1"/>
</dbReference>